<dbReference type="InterPro" id="IPR001320">
    <property type="entry name" value="Iontro_rcpt_C"/>
</dbReference>
<evidence type="ECO:0000256" key="19">
    <source>
        <dbReference type="SAM" id="Phobius"/>
    </source>
</evidence>
<evidence type="ECO:0000256" key="17">
    <source>
        <dbReference type="PIRSR" id="PIRSR601508-3"/>
    </source>
</evidence>
<feature type="signal peptide" evidence="20">
    <location>
        <begin position="1"/>
        <end position="18"/>
    </location>
</feature>
<dbReference type="PANTHER" id="PTHR18966">
    <property type="entry name" value="IONOTROPIC GLUTAMATE RECEPTOR"/>
    <property type="match status" value="1"/>
</dbReference>
<keyword evidence="4 20" id="KW-0732">Signal</keyword>
<evidence type="ECO:0000259" key="22">
    <source>
        <dbReference type="SMART" id="SM00918"/>
    </source>
</evidence>
<evidence type="ECO:0000259" key="21">
    <source>
        <dbReference type="SMART" id="SM00079"/>
    </source>
</evidence>
<evidence type="ECO:0000256" key="7">
    <source>
        <dbReference type="ARBA" id="ARBA00023065"/>
    </source>
</evidence>
<feature type="chain" id="PRO_5011967598" evidence="20">
    <location>
        <begin position="19"/>
        <end position="854"/>
    </location>
</feature>
<feature type="compositionally biased region" description="Polar residues" evidence="18">
    <location>
        <begin position="814"/>
        <end position="827"/>
    </location>
</feature>
<dbReference type="PRINTS" id="PR00177">
    <property type="entry name" value="NMDARECEPTOR"/>
</dbReference>
<dbReference type="FunFam" id="3.40.190.10:FF:000060">
    <property type="entry name" value="Glutamate receptor ionotropic, kainate 1"/>
    <property type="match status" value="1"/>
</dbReference>
<dbReference type="FunFam" id="1.10.287.70:FF:000143">
    <property type="entry name" value="Probable glutamate receptor"/>
    <property type="match status" value="1"/>
</dbReference>
<accession>A0A210QJL9</accession>
<feature type="transmembrane region" description="Helical" evidence="19">
    <location>
        <begin position="589"/>
        <end position="611"/>
    </location>
</feature>
<keyword evidence="7" id="KW-0406">Ion transport</keyword>
<dbReference type="GO" id="GO:0045211">
    <property type="term" value="C:postsynaptic membrane"/>
    <property type="evidence" value="ECO:0007669"/>
    <property type="project" value="UniProtKB-SubCell"/>
</dbReference>
<sequence length="854" mass="97232">MRFTGILTLVFLADSIYGTEQQDIRRVGILHPSQTSVFVLIDDLLIRMGTNITVTYINSTFSGDNLDQYQTADEIVKTLKISALIGHFSETFAVATEHNRIPYFVTNMVPWDWRQHRFLIRIIPDTSVYRMAICDILKYFNWMRVGILYDNDAASQVVINLIGNYTDRIKAFDIRYNSTSANVRLALKELRDNYYEKFIILCSSKNADIVLTQALYLSLLSRPNTWLVVNMVVDDIALDKYIDSRANMTSLSLMLDANTSFCALTGSNWTLTNAVYHDSLKIYQAMLDFNNGSGRFAMLKTLRQHGESGNFLENEITIDGCTGHVEFTKAGKRKETFLRMSTLATLKNGTTNDTDYQSGTWRSLKDTMHKRIEPSRSYDSVMRMGDDIFSNEPLRITTIIEPPFIQWKNDTPLSHPIYNLNDHLEGFCISVLDEMAKLLDFTYNLTLVPDGKFGSLKSHGWTGMVRVLFEKEADIALAPFQITPKRSMAVDFTKPFMTKGTSVVVKKPDRSVSPFQFLSPLSKYVWIAIFLCFVTTALMLFATSRVNNDRKPKCMHNLRESFWYIWGTILRGNLTGSPTGISSRIVSSAWWFFSLIIISIYTANLAAFLTISNAHIPIDSAADLADQTDFDYGTVDGSQIENFFKHTNISHYAKMWAHMHLLSKESMVRRVENGFDRVLREKYAFLWDSPVVRHHIANDCGLTEIGSPFDLKGYGIATQKGSIYTEQLSWATLKLNDEGILYRLEGKWWRRPNCPDPRQSAKSKAIEINVASGMFIVLLGGIVLSILVFLGEMVYYRARSKSKKPIEEREENNIHSSGNHVGNNAETSSKDDEVRTVLSRTLSIGENCVHNRWE</sequence>
<evidence type="ECO:0000313" key="24">
    <source>
        <dbReference type="Proteomes" id="UP000242188"/>
    </source>
</evidence>
<gene>
    <name evidence="23" type="ORF">KP79_PYT12448</name>
</gene>
<keyword evidence="13" id="KW-0407">Ion channel</keyword>
<comment type="caution">
    <text evidence="23">The sequence shown here is derived from an EMBL/GenBank/DDBJ whole genome shotgun (WGS) entry which is preliminary data.</text>
</comment>
<feature type="site" description="Interaction with the cone snail toxin Con-ikot-ikot" evidence="16">
    <location>
        <position position="645"/>
    </location>
</feature>
<dbReference type="Gene3D" id="1.10.287.70">
    <property type="match status" value="1"/>
</dbReference>
<evidence type="ECO:0000256" key="16">
    <source>
        <dbReference type="PIRSR" id="PIRSR601508-2"/>
    </source>
</evidence>
<keyword evidence="1" id="KW-0813">Transport</keyword>
<feature type="binding site" evidence="15">
    <location>
        <position position="486"/>
    </location>
    <ligand>
        <name>L-glutamate</name>
        <dbReference type="ChEBI" id="CHEBI:29985"/>
    </ligand>
</feature>
<dbReference type="EMBL" id="NEDP02003345">
    <property type="protein sequence ID" value="OWF48943.1"/>
    <property type="molecule type" value="Genomic_DNA"/>
</dbReference>
<evidence type="ECO:0000256" key="10">
    <source>
        <dbReference type="ARBA" id="ARBA00023180"/>
    </source>
</evidence>
<evidence type="ECO:0000256" key="14">
    <source>
        <dbReference type="ARBA" id="ARBA00034104"/>
    </source>
</evidence>
<keyword evidence="17" id="KW-1015">Disulfide bond</keyword>
<evidence type="ECO:0000256" key="9">
    <source>
        <dbReference type="ARBA" id="ARBA00023170"/>
    </source>
</evidence>
<keyword evidence="10" id="KW-0325">Glycoprotein</keyword>
<feature type="binding site" evidence="15">
    <location>
        <position position="479"/>
    </location>
    <ligand>
        <name>L-glutamate</name>
        <dbReference type="ChEBI" id="CHEBI:29985"/>
    </ligand>
</feature>
<organism evidence="23 24">
    <name type="scientific">Mizuhopecten yessoensis</name>
    <name type="common">Japanese scallop</name>
    <name type="synonym">Patinopecten yessoensis</name>
    <dbReference type="NCBI Taxonomy" id="6573"/>
    <lineage>
        <taxon>Eukaryota</taxon>
        <taxon>Metazoa</taxon>
        <taxon>Spiralia</taxon>
        <taxon>Lophotrochozoa</taxon>
        <taxon>Mollusca</taxon>
        <taxon>Bivalvia</taxon>
        <taxon>Autobranchia</taxon>
        <taxon>Pteriomorphia</taxon>
        <taxon>Pectinida</taxon>
        <taxon>Pectinoidea</taxon>
        <taxon>Pectinidae</taxon>
        <taxon>Mizuhopecten</taxon>
    </lineage>
</organism>
<evidence type="ECO:0000256" key="8">
    <source>
        <dbReference type="ARBA" id="ARBA00023136"/>
    </source>
</evidence>
<keyword evidence="8 19" id="KW-0472">Membrane</keyword>
<evidence type="ECO:0000256" key="11">
    <source>
        <dbReference type="ARBA" id="ARBA00023257"/>
    </source>
</evidence>
<dbReference type="InterPro" id="IPR015683">
    <property type="entry name" value="Ionotropic_Glu_rcpt"/>
</dbReference>
<protein>
    <submittedName>
        <fullName evidence="23">Glutamate receptor ionotropic, kainate 2</fullName>
    </submittedName>
</protein>
<evidence type="ECO:0000256" key="12">
    <source>
        <dbReference type="ARBA" id="ARBA00023286"/>
    </source>
</evidence>
<keyword evidence="5 19" id="KW-1133">Transmembrane helix</keyword>
<dbReference type="GO" id="GO:0015276">
    <property type="term" value="F:ligand-gated monoatomic ion channel activity"/>
    <property type="evidence" value="ECO:0007669"/>
    <property type="project" value="InterPro"/>
</dbReference>
<dbReference type="GO" id="GO:0038023">
    <property type="term" value="F:signaling receptor activity"/>
    <property type="evidence" value="ECO:0007669"/>
    <property type="project" value="InterPro"/>
</dbReference>
<dbReference type="SUPFAM" id="SSF53822">
    <property type="entry name" value="Periplasmic binding protein-like I"/>
    <property type="match status" value="1"/>
</dbReference>
<dbReference type="InterPro" id="IPR019594">
    <property type="entry name" value="Glu/Gly-bd"/>
</dbReference>
<dbReference type="Pfam" id="PF00060">
    <property type="entry name" value="Lig_chan"/>
    <property type="match status" value="1"/>
</dbReference>
<keyword evidence="12" id="KW-1071">Ligand-gated ion channel</keyword>
<evidence type="ECO:0000256" key="20">
    <source>
        <dbReference type="SAM" id="SignalP"/>
    </source>
</evidence>
<feature type="domain" description="Ionotropic glutamate receptor L-glutamate and glycine-binding" evidence="22">
    <location>
        <begin position="403"/>
        <end position="470"/>
    </location>
</feature>
<dbReference type="Proteomes" id="UP000242188">
    <property type="component" value="Unassembled WGS sequence"/>
</dbReference>
<evidence type="ECO:0000256" key="15">
    <source>
        <dbReference type="PIRSR" id="PIRSR601508-1"/>
    </source>
</evidence>
<evidence type="ECO:0000256" key="4">
    <source>
        <dbReference type="ARBA" id="ARBA00022729"/>
    </source>
</evidence>
<feature type="site" description="Crucial to convey clamshell closure to channel opening" evidence="16">
    <location>
        <position position="618"/>
    </location>
</feature>
<dbReference type="InterPro" id="IPR001508">
    <property type="entry name" value="Iono_Glu_rcpt_met"/>
</dbReference>
<dbReference type="OrthoDB" id="5984008at2759"/>
<evidence type="ECO:0000256" key="2">
    <source>
        <dbReference type="ARBA" id="ARBA00022475"/>
    </source>
</evidence>
<feature type="region of interest" description="Disordered" evidence="18">
    <location>
        <begin position="806"/>
        <end position="833"/>
    </location>
</feature>
<dbReference type="Pfam" id="PF01094">
    <property type="entry name" value="ANF_receptor"/>
    <property type="match status" value="1"/>
</dbReference>
<evidence type="ECO:0000256" key="6">
    <source>
        <dbReference type="ARBA" id="ARBA00023018"/>
    </source>
</evidence>
<proteinExistence type="predicted"/>
<dbReference type="Gene3D" id="3.40.50.2300">
    <property type="match status" value="2"/>
</dbReference>
<dbReference type="Pfam" id="PF10613">
    <property type="entry name" value="Lig_chan-Glu_bd"/>
    <property type="match status" value="1"/>
</dbReference>
<comment type="subcellular location">
    <subcellularLocation>
        <location evidence="14">Postsynaptic cell membrane</location>
        <topology evidence="14">Multi-pass membrane protein</topology>
    </subcellularLocation>
</comment>
<reference evidence="23 24" key="1">
    <citation type="journal article" date="2017" name="Nat. Ecol. Evol.">
        <title>Scallop genome provides insights into evolution of bilaterian karyotype and development.</title>
        <authorList>
            <person name="Wang S."/>
            <person name="Zhang J."/>
            <person name="Jiao W."/>
            <person name="Li J."/>
            <person name="Xun X."/>
            <person name="Sun Y."/>
            <person name="Guo X."/>
            <person name="Huan P."/>
            <person name="Dong B."/>
            <person name="Zhang L."/>
            <person name="Hu X."/>
            <person name="Sun X."/>
            <person name="Wang J."/>
            <person name="Zhao C."/>
            <person name="Wang Y."/>
            <person name="Wang D."/>
            <person name="Huang X."/>
            <person name="Wang R."/>
            <person name="Lv J."/>
            <person name="Li Y."/>
            <person name="Zhang Z."/>
            <person name="Liu B."/>
            <person name="Lu W."/>
            <person name="Hui Y."/>
            <person name="Liang J."/>
            <person name="Zhou Z."/>
            <person name="Hou R."/>
            <person name="Li X."/>
            <person name="Liu Y."/>
            <person name="Li H."/>
            <person name="Ning X."/>
            <person name="Lin Y."/>
            <person name="Zhao L."/>
            <person name="Xing Q."/>
            <person name="Dou J."/>
            <person name="Li Y."/>
            <person name="Mao J."/>
            <person name="Guo H."/>
            <person name="Dou H."/>
            <person name="Li T."/>
            <person name="Mu C."/>
            <person name="Jiang W."/>
            <person name="Fu Q."/>
            <person name="Fu X."/>
            <person name="Miao Y."/>
            <person name="Liu J."/>
            <person name="Yu Q."/>
            <person name="Li R."/>
            <person name="Liao H."/>
            <person name="Li X."/>
            <person name="Kong Y."/>
            <person name="Jiang Z."/>
            <person name="Chourrout D."/>
            <person name="Li R."/>
            <person name="Bao Z."/>
        </authorList>
    </citation>
    <scope>NUCLEOTIDE SEQUENCE [LARGE SCALE GENOMIC DNA]</scope>
    <source>
        <strain evidence="23 24">PY_sf001</strain>
    </source>
</reference>
<feature type="transmembrane region" description="Helical" evidence="19">
    <location>
        <begin position="773"/>
        <end position="796"/>
    </location>
</feature>
<dbReference type="AlphaFoldDB" id="A0A210QJL9"/>
<evidence type="ECO:0000256" key="5">
    <source>
        <dbReference type="ARBA" id="ARBA00022989"/>
    </source>
</evidence>
<keyword evidence="9 23" id="KW-0675">Receptor</keyword>
<keyword evidence="11" id="KW-0628">Postsynaptic cell membrane</keyword>
<feature type="disulfide bond" evidence="17">
    <location>
        <begin position="700"/>
        <end position="754"/>
    </location>
</feature>
<keyword evidence="3 19" id="KW-0812">Transmembrane</keyword>
<evidence type="ECO:0000256" key="13">
    <source>
        <dbReference type="ARBA" id="ARBA00023303"/>
    </source>
</evidence>
<dbReference type="SMART" id="SM00079">
    <property type="entry name" value="PBPe"/>
    <property type="match status" value="1"/>
</dbReference>
<evidence type="ECO:0000256" key="18">
    <source>
        <dbReference type="SAM" id="MobiDB-lite"/>
    </source>
</evidence>
<dbReference type="FunFam" id="3.40.190.10:FF:000024">
    <property type="entry name" value="Glutamate receptor, ionotropic, delta 1"/>
    <property type="match status" value="1"/>
</dbReference>
<keyword evidence="2" id="KW-1003">Cell membrane</keyword>
<evidence type="ECO:0000256" key="3">
    <source>
        <dbReference type="ARBA" id="ARBA00022692"/>
    </source>
</evidence>
<dbReference type="Gene3D" id="3.40.190.10">
    <property type="entry name" value="Periplasmic binding protein-like II"/>
    <property type="match status" value="2"/>
</dbReference>
<dbReference type="InterPro" id="IPR028082">
    <property type="entry name" value="Peripla_BP_I"/>
</dbReference>
<dbReference type="SUPFAM" id="SSF53850">
    <property type="entry name" value="Periplasmic binding protein-like II"/>
    <property type="match status" value="1"/>
</dbReference>
<feature type="site" description="Interaction with the cone snail toxin Con-ikot-ikot" evidence="16">
    <location>
        <position position="734"/>
    </location>
</feature>
<dbReference type="InterPro" id="IPR001828">
    <property type="entry name" value="ANF_lig-bd_rcpt"/>
</dbReference>
<feature type="domain" description="Ionotropic glutamate receptor C-terminal" evidence="21">
    <location>
        <begin position="393"/>
        <end position="751"/>
    </location>
</feature>
<evidence type="ECO:0000313" key="23">
    <source>
        <dbReference type="EMBL" id="OWF48943.1"/>
    </source>
</evidence>
<keyword evidence="24" id="KW-1185">Reference proteome</keyword>
<feature type="binding site" evidence="15">
    <location>
        <position position="688"/>
    </location>
    <ligand>
        <name>L-glutamate</name>
        <dbReference type="ChEBI" id="CHEBI:29985"/>
    </ligand>
</feature>
<dbReference type="SMART" id="SM00918">
    <property type="entry name" value="Lig_chan-Glu_bd"/>
    <property type="match status" value="1"/>
</dbReference>
<keyword evidence="6" id="KW-0770">Synapse</keyword>
<name>A0A210QJL9_MIZYE</name>
<feature type="transmembrane region" description="Helical" evidence="19">
    <location>
        <begin position="524"/>
        <end position="543"/>
    </location>
</feature>
<evidence type="ECO:0000256" key="1">
    <source>
        <dbReference type="ARBA" id="ARBA00022448"/>
    </source>
</evidence>